<proteinExistence type="predicted"/>
<feature type="coiled-coil region" evidence="1">
    <location>
        <begin position="161"/>
        <end position="195"/>
    </location>
</feature>
<dbReference type="AlphaFoldDB" id="A0A9C6X4U6"/>
<sequence length="296" mass="31162">MLAPLAPCCRACSAHVRASWRGLATPSGPAAPRLAADPEPDPDPAPDPQPADPAGLDLDLGRGGAERGEGVEQEHAGEQRLAHGHRVDAAADSPEHHLVAARIRFEQLYAGVLNLAAVRAASASPTPSPLPAPAALRRPRQLPADDSTWQQLAAPARPRTWETLQAQMERQQLRLEQLEEETAGRERRRELYRQAEDAARRHHRPKDAAAVALTSPPTAEKATSWWSWRRAAAAAAPGDASASPASPGSASSKAQHGGKDSPPGGLRSHVGSAAMFVVAFAAGVLADNTLSALLPE</sequence>
<evidence type="ECO:0000256" key="1">
    <source>
        <dbReference type="SAM" id="Coils"/>
    </source>
</evidence>
<evidence type="ECO:0000313" key="3">
    <source>
        <dbReference type="Proteomes" id="UP000504606"/>
    </source>
</evidence>
<dbReference type="RefSeq" id="XP_052129142.1">
    <property type="nucleotide sequence ID" value="XM_052273182.1"/>
</dbReference>
<keyword evidence="3" id="KW-1185">Reference proteome</keyword>
<evidence type="ECO:0000313" key="4">
    <source>
        <dbReference type="RefSeq" id="XP_052129142.1"/>
    </source>
</evidence>
<name>A0A9C6X4U6_FRAOC</name>
<accession>A0A9C6X4U6</accession>
<feature type="region of interest" description="Disordered" evidence="2">
    <location>
        <begin position="22"/>
        <end position="92"/>
    </location>
</feature>
<dbReference type="Proteomes" id="UP000504606">
    <property type="component" value="Unplaced"/>
</dbReference>
<feature type="compositionally biased region" description="Basic and acidic residues" evidence="2">
    <location>
        <begin position="64"/>
        <end position="92"/>
    </location>
</feature>
<feature type="compositionally biased region" description="Low complexity" evidence="2">
    <location>
        <begin position="236"/>
        <end position="252"/>
    </location>
</feature>
<dbReference type="KEGG" id="foc:127750753"/>
<feature type="region of interest" description="Disordered" evidence="2">
    <location>
        <begin position="236"/>
        <end position="266"/>
    </location>
</feature>
<protein>
    <submittedName>
        <fullName evidence="4">Splicing factor, arginine/serine-rich 19-like</fullName>
    </submittedName>
</protein>
<reference evidence="4" key="1">
    <citation type="submission" date="2025-08" db="UniProtKB">
        <authorList>
            <consortium name="RefSeq"/>
        </authorList>
    </citation>
    <scope>IDENTIFICATION</scope>
    <source>
        <tissue evidence="4">Whole organism</tissue>
    </source>
</reference>
<gene>
    <name evidence="4" type="primary">LOC127750753</name>
</gene>
<organism evidence="3 4">
    <name type="scientific">Frankliniella occidentalis</name>
    <name type="common">Western flower thrips</name>
    <name type="synonym">Euthrips occidentalis</name>
    <dbReference type="NCBI Taxonomy" id="133901"/>
    <lineage>
        <taxon>Eukaryota</taxon>
        <taxon>Metazoa</taxon>
        <taxon>Ecdysozoa</taxon>
        <taxon>Arthropoda</taxon>
        <taxon>Hexapoda</taxon>
        <taxon>Insecta</taxon>
        <taxon>Pterygota</taxon>
        <taxon>Neoptera</taxon>
        <taxon>Paraneoptera</taxon>
        <taxon>Thysanoptera</taxon>
        <taxon>Terebrantia</taxon>
        <taxon>Thripoidea</taxon>
        <taxon>Thripidae</taxon>
        <taxon>Frankliniella</taxon>
    </lineage>
</organism>
<dbReference type="GeneID" id="127750753"/>
<feature type="region of interest" description="Disordered" evidence="2">
    <location>
        <begin position="196"/>
        <end position="216"/>
    </location>
</feature>
<evidence type="ECO:0000256" key="2">
    <source>
        <dbReference type="SAM" id="MobiDB-lite"/>
    </source>
</evidence>
<keyword evidence="1" id="KW-0175">Coiled coil</keyword>